<dbReference type="Gene3D" id="3.40.50.12780">
    <property type="entry name" value="N-terminal domain of ligase-like"/>
    <property type="match status" value="1"/>
</dbReference>
<evidence type="ECO:0000259" key="3">
    <source>
        <dbReference type="Pfam" id="PF00501"/>
    </source>
</evidence>
<comment type="caution">
    <text evidence="5">The sequence shown here is derived from an EMBL/GenBank/DDBJ whole genome shotgun (WGS) entry which is preliminary data.</text>
</comment>
<dbReference type="SUPFAM" id="SSF56801">
    <property type="entry name" value="Acetyl-CoA synthetase-like"/>
    <property type="match status" value="1"/>
</dbReference>
<dbReference type="InterPro" id="IPR000873">
    <property type="entry name" value="AMP-dep_synth/lig_dom"/>
</dbReference>
<feature type="transmembrane region" description="Helical" evidence="2">
    <location>
        <begin position="126"/>
        <end position="144"/>
    </location>
</feature>
<protein>
    <submittedName>
        <fullName evidence="5">AMP-dependent synthetase</fullName>
    </submittedName>
</protein>
<dbReference type="PANTHER" id="PTHR45398">
    <property type="match status" value="1"/>
</dbReference>
<evidence type="ECO:0000313" key="5">
    <source>
        <dbReference type="EMBL" id="EYC51164.1"/>
    </source>
</evidence>
<reference evidence="5 6" key="1">
    <citation type="submission" date="2014-02" db="EMBL/GenBank/DDBJ databases">
        <title>Draft Genome of Hylemonella gracilis isolated from the Niagara River.</title>
        <authorList>
            <person name="Pawlowski D.R."/>
            <person name="Koudelka G.B."/>
        </authorList>
    </citation>
    <scope>NUCLEOTIDE SEQUENCE [LARGE SCALE GENOMIC DNA]</scope>
    <source>
        <strain evidence="5 6">Niagara R</strain>
    </source>
</reference>
<dbReference type="Gene3D" id="3.10.129.10">
    <property type="entry name" value="Hotdog Thioesterase"/>
    <property type="match status" value="1"/>
</dbReference>
<dbReference type="eggNOG" id="COG0764">
    <property type="taxonomic scope" value="Bacteria"/>
</dbReference>
<evidence type="ECO:0000259" key="4">
    <source>
        <dbReference type="Pfam" id="PF22818"/>
    </source>
</evidence>
<dbReference type="AlphaFoldDB" id="A0A016XGF2"/>
<dbReference type="Pfam" id="PF22818">
    <property type="entry name" value="ApeI-like"/>
    <property type="match status" value="1"/>
</dbReference>
<evidence type="ECO:0000256" key="2">
    <source>
        <dbReference type="SAM" id="Phobius"/>
    </source>
</evidence>
<dbReference type="InterPro" id="IPR045851">
    <property type="entry name" value="AMP-bd_C_sf"/>
</dbReference>
<accession>A0A016XGF2</accession>
<feature type="transmembrane region" description="Helical" evidence="2">
    <location>
        <begin position="156"/>
        <end position="176"/>
    </location>
</feature>
<evidence type="ECO:0000313" key="6">
    <source>
        <dbReference type="Proteomes" id="UP000023268"/>
    </source>
</evidence>
<keyword evidence="2" id="KW-1133">Transmembrane helix</keyword>
<dbReference type="eggNOG" id="COG4648">
    <property type="taxonomic scope" value="Bacteria"/>
</dbReference>
<dbReference type="eggNOG" id="COG0318">
    <property type="taxonomic scope" value="Bacteria"/>
</dbReference>
<dbReference type="InterPro" id="IPR042099">
    <property type="entry name" value="ANL_N_sf"/>
</dbReference>
<evidence type="ECO:0000256" key="1">
    <source>
        <dbReference type="SAM" id="MobiDB-lite"/>
    </source>
</evidence>
<keyword evidence="2" id="KW-0472">Membrane</keyword>
<dbReference type="Proteomes" id="UP000023268">
    <property type="component" value="Unassembled WGS sequence"/>
</dbReference>
<dbReference type="OrthoDB" id="9787658at2"/>
<dbReference type="InterPro" id="IPR029069">
    <property type="entry name" value="HotDog_dom_sf"/>
</dbReference>
<keyword evidence="2" id="KW-0812">Transmembrane</keyword>
<dbReference type="EMBL" id="JEMG01000001">
    <property type="protein sequence ID" value="EYC51164.1"/>
    <property type="molecule type" value="Genomic_DNA"/>
</dbReference>
<proteinExistence type="predicted"/>
<feature type="transmembrane region" description="Helical" evidence="2">
    <location>
        <begin position="52"/>
        <end position="71"/>
    </location>
</feature>
<feature type="transmembrane region" description="Helical" evidence="2">
    <location>
        <begin position="27"/>
        <end position="45"/>
    </location>
</feature>
<feature type="region of interest" description="Disordered" evidence="1">
    <location>
        <begin position="289"/>
        <end position="319"/>
    </location>
</feature>
<gene>
    <name evidence="5" type="ORF">AZ34_08755</name>
</gene>
<dbReference type="Gene3D" id="3.30.300.30">
    <property type="match status" value="1"/>
</dbReference>
<dbReference type="SUPFAM" id="SSF54637">
    <property type="entry name" value="Thioesterase/thiol ester dehydrase-isomerase"/>
    <property type="match status" value="1"/>
</dbReference>
<name>A0A016XGF2_9BURK</name>
<dbReference type="STRING" id="1458275.AZ34_08755"/>
<organism evidence="5 6">
    <name type="scientific">Hylemonella gracilis str. Niagara R</name>
    <dbReference type="NCBI Taxonomy" id="1458275"/>
    <lineage>
        <taxon>Bacteria</taxon>
        <taxon>Pseudomonadati</taxon>
        <taxon>Pseudomonadota</taxon>
        <taxon>Betaproteobacteria</taxon>
        <taxon>Burkholderiales</taxon>
        <taxon>Comamonadaceae</taxon>
        <taxon>Hylemonella</taxon>
    </lineage>
</organism>
<dbReference type="InterPro" id="IPR054545">
    <property type="entry name" value="ApeI-like"/>
</dbReference>
<dbReference type="PANTHER" id="PTHR45398:SF1">
    <property type="entry name" value="ENZYME, PUTATIVE (JCVI)-RELATED"/>
    <property type="match status" value="1"/>
</dbReference>
<dbReference type="RefSeq" id="WP_051509633.1">
    <property type="nucleotide sequence ID" value="NZ_JEMG01000001.1"/>
</dbReference>
<feature type="domain" description="AMP-dependent synthetase/ligase" evidence="3">
    <location>
        <begin position="314"/>
        <end position="493"/>
    </location>
</feature>
<dbReference type="Pfam" id="PF00501">
    <property type="entry name" value="AMP-binding"/>
    <property type="match status" value="1"/>
</dbReference>
<feature type="domain" description="ApeI dehydratase-like" evidence="4">
    <location>
        <begin position="714"/>
        <end position="811"/>
    </location>
</feature>
<sequence>MRRLLLLLLALLTCAYPLLIYISLGHVAPHWLALLLTAMALLRAAATRERHWLMAALGALLLAGATAASGNFLPLKFYPVLVNAVLLFVFTWSLRHPPSVIERLARLTEPALPPAGVAYTRGLTQVWCGFFIVNGLLALVTALWPQQAHGDELWALYNGLIAYLLMGSLFAGEWLLRPRLRRRFEARHAAAAAHATASDAPQTQPSDTPYWRPLTEVATRSSDADFLRRVQAWRAAFAAQASPAVILYFTDSRRFSCALYGAWHAGKTVYLPGDAQAATLRSLDTLHAQDGPPPCRAGDLPGAMPEPRVSTEGDTPSPLPPLTPLDARTTQLIVHTSGSSGQPQAIPKQLAQLDAEVHTLQATFGARVAADATLYTTVSHQHIYGLLFIVLWPLALTGRAPRCHRIDYPEELAEQLRRQASGRAILVSSPAHLKRLPASSPGGLDWRGARTALSAIFSSGGPLPPEAAEAALDLLGRSPIEVYGSSETGGIAWRQRAVHGERWLPFQAVAWRIGPDELLAVCSPNLPDAQWFQTADRAQALPESAGGGFLLQGRADRIVKIEEKRVSLNALEATLLATGLVKEARALVLDGAGDHARPRLAVVAVPSDAGWALHDGQGKRNLNETLRAALLQAVERVALPRRWRYLRELPQNAQGKTTQADLAALFSDHGAEAQPGITAPTVAPSPAQGPALPPWRLLPNDAPAPAAEPAQATIALLALDIRADLAAFDGHFDGLPILPGVAQIDWAARLGRTCFAQALNTAQLADHFSRIEVLKFQQPVLPGMQVQLRLQLLTRPEGGQALEFSYHGTQGGQPVVHSSGRLVYAPTGSTA</sequence>